<accession>A0ABQ5N6H2</accession>
<dbReference type="PROSITE" id="PS00211">
    <property type="entry name" value="ABC_TRANSPORTER_1"/>
    <property type="match status" value="1"/>
</dbReference>
<evidence type="ECO:0000259" key="8">
    <source>
        <dbReference type="PROSITE" id="PS50893"/>
    </source>
</evidence>
<dbReference type="Proteomes" id="UP001208567">
    <property type="component" value="Unassembled WGS sequence"/>
</dbReference>
<keyword evidence="2" id="KW-1003">Cell membrane</keyword>
<protein>
    <submittedName>
        <fullName evidence="9">Methionine import ATP-binding protein MetN</fullName>
    </submittedName>
</protein>
<dbReference type="GO" id="GO:0005524">
    <property type="term" value="F:ATP binding"/>
    <property type="evidence" value="ECO:0007669"/>
    <property type="project" value="UniProtKB-KW"/>
</dbReference>
<dbReference type="InterPro" id="IPR050086">
    <property type="entry name" value="MetN_ABC_transporter-like"/>
</dbReference>
<dbReference type="SMART" id="SM00382">
    <property type="entry name" value="AAA"/>
    <property type="match status" value="1"/>
</dbReference>
<sequence length="359" mass="40388">MIWLKDISKVYSSREQRVEALKNVNLHIEKGKIYGIIGFSGAGKSTLIRCINLLEKPTKGQVTVNGKELTSLTPRELRKTREKIGMIFQHFNLMKSRTVYQNIAYPLKRKKLEKSVEREKVMKLLELVGLTDKVNAYPSQLSGGQKQRVAIARALANEPEVLLCDEATSALDPQTTQSILRLLKEINKKLNLTIVIITHQMEVVKEICHKIAVMDSGKVVEEGDIIQIFSSPKAEITKEFVSTVFHYDKIYEFLGQKEFVDVITEGEAILKISFIGEKTGQAFISKISRKYNVDASILFGNIEIVQDVPIGNLIVKFSGSKEGIVKSIAYLEENNIHAEVIRNATPSLYLYAQCGRTLS</sequence>
<dbReference type="PANTHER" id="PTHR43166">
    <property type="entry name" value="AMINO ACID IMPORT ATP-BINDING PROTEIN"/>
    <property type="match status" value="1"/>
</dbReference>
<keyword evidence="5" id="KW-1278">Translocase</keyword>
<evidence type="ECO:0000256" key="7">
    <source>
        <dbReference type="ARBA" id="ARBA00023136"/>
    </source>
</evidence>
<gene>
    <name evidence="9" type="primary">metN</name>
    <name evidence="9" type="ORF">bsdE14_22530</name>
</gene>
<dbReference type="InterPro" id="IPR041701">
    <property type="entry name" value="MetN_ABC"/>
</dbReference>
<dbReference type="InterPro" id="IPR045865">
    <property type="entry name" value="ACT-like_dom_sf"/>
</dbReference>
<evidence type="ECO:0000256" key="5">
    <source>
        <dbReference type="ARBA" id="ARBA00022967"/>
    </source>
</evidence>
<dbReference type="Gene3D" id="3.40.50.300">
    <property type="entry name" value="P-loop containing nucleotide triphosphate hydrolases"/>
    <property type="match status" value="1"/>
</dbReference>
<dbReference type="InterPro" id="IPR017871">
    <property type="entry name" value="ABC_transporter-like_CS"/>
</dbReference>
<dbReference type="PROSITE" id="PS50893">
    <property type="entry name" value="ABC_TRANSPORTER_2"/>
    <property type="match status" value="1"/>
</dbReference>
<feature type="domain" description="ABC transporter" evidence="8">
    <location>
        <begin position="2"/>
        <end position="241"/>
    </location>
</feature>
<dbReference type="InterPro" id="IPR003593">
    <property type="entry name" value="AAA+_ATPase"/>
</dbReference>
<evidence type="ECO:0000256" key="1">
    <source>
        <dbReference type="ARBA" id="ARBA00022448"/>
    </source>
</evidence>
<dbReference type="PANTHER" id="PTHR43166:SF30">
    <property type="entry name" value="METHIONINE IMPORT ATP-BINDING PROTEIN METN"/>
    <property type="match status" value="1"/>
</dbReference>
<keyword evidence="3" id="KW-0547">Nucleotide-binding</keyword>
<keyword evidence="7" id="KW-0472">Membrane</keyword>
<dbReference type="InterPro" id="IPR027417">
    <property type="entry name" value="P-loop_NTPase"/>
</dbReference>
<reference evidence="9 10" key="1">
    <citation type="journal article" date="2024" name="Int. J. Syst. Evol. Microbiol.">
        <title>Clostridium omnivorum sp. nov., isolated from anoxic soil under the treatment of reductive soil disinfestation.</title>
        <authorList>
            <person name="Ueki A."/>
            <person name="Tonouchi A."/>
            <person name="Kaku N."/>
            <person name="Honma S."/>
            <person name="Ueki K."/>
        </authorList>
    </citation>
    <scope>NUCLEOTIDE SEQUENCE [LARGE SCALE GENOMIC DNA]</scope>
    <source>
        <strain evidence="9 10">E14</strain>
    </source>
</reference>
<keyword evidence="10" id="KW-1185">Reference proteome</keyword>
<dbReference type="SUPFAM" id="SSF52540">
    <property type="entry name" value="P-loop containing nucleoside triphosphate hydrolases"/>
    <property type="match status" value="1"/>
</dbReference>
<dbReference type="Pfam" id="PF00005">
    <property type="entry name" value="ABC_tran"/>
    <property type="match status" value="1"/>
</dbReference>
<comment type="caution">
    <text evidence="9">The sequence shown here is derived from an EMBL/GenBank/DDBJ whole genome shotgun (WGS) entry which is preliminary data.</text>
</comment>
<evidence type="ECO:0000313" key="9">
    <source>
        <dbReference type="EMBL" id="GLC30843.1"/>
    </source>
</evidence>
<evidence type="ECO:0000256" key="6">
    <source>
        <dbReference type="ARBA" id="ARBA00022970"/>
    </source>
</evidence>
<dbReference type="InterPro" id="IPR003439">
    <property type="entry name" value="ABC_transporter-like_ATP-bd"/>
</dbReference>
<keyword evidence="1" id="KW-0813">Transport</keyword>
<dbReference type="Gene3D" id="3.30.70.260">
    <property type="match status" value="1"/>
</dbReference>
<keyword evidence="4 9" id="KW-0067">ATP-binding</keyword>
<dbReference type="InterPro" id="IPR018449">
    <property type="entry name" value="NIL_domain"/>
</dbReference>
<keyword evidence="6" id="KW-0029">Amino-acid transport</keyword>
<dbReference type="CDD" id="cd03258">
    <property type="entry name" value="ABC_MetN_methionine_transporter"/>
    <property type="match status" value="1"/>
</dbReference>
<evidence type="ECO:0000313" key="10">
    <source>
        <dbReference type="Proteomes" id="UP001208567"/>
    </source>
</evidence>
<name>A0ABQ5N6H2_9CLOT</name>
<organism evidence="9 10">
    <name type="scientific">Clostridium omnivorum</name>
    <dbReference type="NCBI Taxonomy" id="1604902"/>
    <lineage>
        <taxon>Bacteria</taxon>
        <taxon>Bacillati</taxon>
        <taxon>Bacillota</taxon>
        <taxon>Clostridia</taxon>
        <taxon>Eubacteriales</taxon>
        <taxon>Clostridiaceae</taxon>
        <taxon>Clostridium</taxon>
    </lineage>
</organism>
<dbReference type="SMART" id="SM00930">
    <property type="entry name" value="NIL"/>
    <property type="match status" value="1"/>
</dbReference>
<proteinExistence type="predicted"/>
<dbReference type="RefSeq" id="WP_264850121.1">
    <property type="nucleotide sequence ID" value="NZ_BRXR01000001.1"/>
</dbReference>
<evidence type="ECO:0000256" key="2">
    <source>
        <dbReference type="ARBA" id="ARBA00022475"/>
    </source>
</evidence>
<evidence type="ECO:0000256" key="3">
    <source>
        <dbReference type="ARBA" id="ARBA00022741"/>
    </source>
</evidence>
<dbReference type="Pfam" id="PF09383">
    <property type="entry name" value="NIL"/>
    <property type="match status" value="1"/>
</dbReference>
<evidence type="ECO:0000256" key="4">
    <source>
        <dbReference type="ARBA" id="ARBA00022840"/>
    </source>
</evidence>
<dbReference type="SUPFAM" id="SSF55021">
    <property type="entry name" value="ACT-like"/>
    <property type="match status" value="1"/>
</dbReference>
<dbReference type="EMBL" id="BRXR01000001">
    <property type="protein sequence ID" value="GLC30843.1"/>
    <property type="molecule type" value="Genomic_DNA"/>
</dbReference>